<dbReference type="Pfam" id="PF06331">
    <property type="entry name" value="Tfb5"/>
    <property type="match status" value="1"/>
</dbReference>
<evidence type="ECO:0000256" key="8">
    <source>
        <dbReference type="RuleBase" id="RU368032"/>
    </source>
</evidence>
<evidence type="ECO:0000256" key="1">
    <source>
        <dbReference type="ARBA" id="ARBA00004123"/>
    </source>
</evidence>
<evidence type="ECO:0000256" key="3">
    <source>
        <dbReference type="ARBA" id="ARBA00022763"/>
    </source>
</evidence>
<evidence type="ECO:0000313" key="10">
    <source>
        <dbReference type="WBParaSite" id="Csp11.Scaffold630.g16710.t1"/>
    </source>
</evidence>
<dbReference type="Gene3D" id="3.30.70.1220">
    <property type="entry name" value="TFB5-like"/>
    <property type="match status" value="1"/>
</dbReference>
<dbReference type="PANTHER" id="PTHR28580:SF1">
    <property type="entry name" value="GENERAL TRANSCRIPTION FACTOR IIH SUBUNIT 5"/>
    <property type="match status" value="1"/>
</dbReference>
<keyword evidence="7 8" id="KW-0539">Nucleus</keyword>
<dbReference type="SUPFAM" id="SSF142897">
    <property type="entry name" value="TFB5-like"/>
    <property type="match status" value="1"/>
</dbReference>
<dbReference type="GO" id="GO:0006367">
    <property type="term" value="P:transcription initiation at RNA polymerase II promoter"/>
    <property type="evidence" value="ECO:0007669"/>
    <property type="project" value="UniProtKB-UniRule"/>
</dbReference>
<dbReference type="WBParaSite" id="Csp11.Scaffold630.g16710.t1">
    <property type="protein sequence ID" value="Csp11.Scaffold630.g16710.t1"/>
    <property type="gene ID" value="Csp11.Scaffold630.g16710"/>
</dbReference>
<evidence type="ECO:0000256" key="2">
    <source>
        <dbReference type="ARBA" id="ARBA00007470"/>
    </source>
</evidence>
<dbReference type="GO" id="GO:0005675">
    <property type="term" value="C:transcription factor TFIIH holo complex"/>
    <property type="evidence" value="ECO:0007669"/>
    <property type="project" value="TreeGrafter"/>
</dbReference>
<dbReference type="SMART" id="SM01395">
    <property type="entry name" value="Tbf5"/>
    <property type="match status" value="1"/>
</dbReference>
<evidence type="ECO:0000256" key="5">
    <source>
        <dbReference type="ARBA" id="ARBA00023163"/>
    </source>
</evidence>
<dbReference type="GO" id="GO:0006294">
    <property type="term" value="P:nucleotide-excision repair, preincision complex assembly"/>
    <property type="evidence" value="ECO:0007669"/>
    <property type="project" value="TreeGrafter"/>
</dbReference>
<name>A0A1I7UJX5_9PELO</name>
<dbReference type="AlphaFoldDB" id="A0A1I7UJX5"/>
<organism evidence="9 10">
    <name type="scientific">Caenorhabditis tropicalis</name>
    <dbReference type="NCBI Taxonomy" id="1561998"/>
    <lineage>
        <taxon>Eukaryota</taxon>
        <taxon>Metazoa</taxon>
        <taxon>Ecdysozoa</taxon>
        <taxon>Nematoda</taxon>
        <taxon>Chromadorea</taxon>
        <taxon>Rhabditida</taxon>
        <taxon>Rhabditina</taxon>
        <taxon>Rhabditomorpha</taxon>
        <taxon>Rhabditoidea</taxon>
        <taxon>Rhabditidae</taxon>
        <taxon>Peloderinae</taxon>
        <taxon>Caenorhabditis</taxon>
    </lineage>
</organism>
<dbReference type="InterPro" id="IPR009400">
    <property type="entry name" value="TFIIH_TTDA/Tfb5"/>
</dbReference>
<evidence type="ECO:0000256" key="6">
    <source>
        <dbReference type="ARBA" id="ARBA00023204"/>
    </source>
</evidence>
<dbReference type="FunFam" id="3.30.70.1220:FF:000001">
    <property type="entry name" value="General transcription factor IIH subunit 5"/>
    <property type="match status" value="1"/>
</dbReference>
<evidence type="ECO:0000313" key="9">
    <source>
        <dbReference type="Proteomes" id="UP000095282"/>
    </source>
</evidence>
<keyword evidence="3 8" id="KW-0227">DNA damage</keyword>
<keyword evidence="6 8" id="KW-0234">DNA repair</keyword>
<comment type="function">
    <text evidence="8">In NER, TFIIH acts by opening DNA around the lesion to allow the excision of the damaged oligonucleotide and its replacement by a new DNA fragment. In transcription, TFIIH has an essential role in transcription initiation. When the pre-initiation complex (PIC) has been established, TFIIH is required for promoter opening and promoter escape.</text>
</comment>
<dbReference type="PANTHER" id="PTHR28580">
    <property type="entry name" value="GENERAL TRANSCRIPTION FACTOR IIH SUBUNIT 5"/>
    <property type="match status" value="1"/>
</dbReference>
<evidence type="ECO:0000256" key="4">
    <source>
        <dbReference type="ARBA" id="ARBA00023015"/>
    </source>
</evidence>
<dbReference type="InterPro" id="IPR035935">
    <property type="entry name" value="TFB5-like_sf"/>
</dbReference>
<keyword evidence="4 8" id="KW-0805">Transcription regulation</keyword>
<accession>A0A1I7UJX5</accession>
<keyword evidence="9" id="KW-1185">Reference proteome</keyword>
<dbReference type="STRING" id="1561998.A0A1I7UJX5"/>
<keyword evidence="5 8" id="KW-0804">Transcription</keyword>
<dbReference type="Proteomes" id="UP000095282">
    <property type="component" value="Unplaced"/>
</dbReference>
<comment type="subcellular location">
    <subcellularLocation>
        <location evidence="1 8">Nucleus</location>
    </subcellularLocation>
</comment>
<proteinExistence type="inferred from homology"/>
<comment type="similarity">
    <text evidence="2 8">Belongs to the TFB5 family.</text>
</comment>
<comment type="subunit">
    <text evidence="8">Component of the 7-subunit TFIIH core complex.</text>
</comment>
<reference evidence="10" key="1">
    <citation type="submission" date="2016-11" db="UniProtKB">
        <authorList>
            <consortium name="WormBaseParasite"/>
        </authorList>
    </citation>
    <scope>IDENTIFICATION</scope>
</reference>
<evidence type="ECO:0000256" key="7">
    <source>
        <dbReference type="ARBA" id="ARBA00023242"/>
    </source>
</evidence>
<dbReference type="GO" id="GO:0000439">
    <property type="term" value="C:transcription factor TFIIH core complex"/>
    <property type="evidence" value="ECO:0007669"/>
    <property type="project" value="UniProtKB-UniRule"/>
</dbReference>
<protein>
    <recommendedName>
        <fullName evidence="8">General transcription and DNA repair factor IIH subunit TFB5</fullName>
    </recommendedName>
</protein>
<dbReference type="eggNOG" id="KOG3451">
    <property type="taxonomic scope" value="Eukaryota"/>
</dbReference>
<sequence length="72" mass="8353">MVNVKKGVLVTSDPAFRQLLIHLDDSRQLGSKFIIRELDDTHLFIEKEIVPMLESKVEQIMENMNPETNDNK</sequence>